<proteinExistence type="predicted"/>
<name>A0ABQ5DDG0_9ASTR</name>
<protein>
    <recommendedName>
        <fullName evidence="4">Phospholipase-like protein</fullName>
    </recommendedName>
</protein>
<sequence length="515" mass="59457">MGRELVSVVDDAFLRMVNNLDAWNSFPWGEHIWRQLYDSIRNVSSKHKLEHLAGLRKNPNHVLSYSLTGFLFAFKIWIIKSSCVSDRWSTKVPEIILGALSWRRKAKFNNPTKAKLQSKWYTPSNDYFMWYAPRSPSVSIGGLYGEYLNKRLAKRAAKKKSSEEFHPGLRGRETGREAALIDRVSLYLIRGVKKEEKLKKVGPNIEDFLQTTSEDEPDIKDDTSPKEDVGNVYCCDDNGDVPLFFMPGKPISQPTNQDFSSNLSMLNGFCSLSQTREEKGDCEVVDQRQQDDISKMAEVAEQKIEFEIQRLYKHRETRLNKIAKEDKQRKIIGHMNSSAHMKLAIELCVPKKRKYVDVMRSPYSRLSTTLNVPSMEQLANQKNVLNPLMIEKCKSVKPWIEFLSRYVVDHCKFPWCNDITVDRSFWNGLCGLDDNRKGWLLEEMRECLEEKILVVLKETGVFEKKNIDPTKYKISFRQADPVPKQGGVFGDCGVFLCMFLYRLTYSVPLAIDDLV</sequence>
<dbReference type="PANTHER" id="PTHR48449">
    <property type="entry name" value="DUF1985 DOMAIN-CONTAINING PROTEIN"/>
    <property type="match status" value="1"/>
</dbReference>
<feature type="region of interest" description="Disordered" evidence="1">
    <location>
        <begin position="210"/>
        <end position="231"/>
    </location>
</feature>
<accession>A0ABQ5DDG0</accession>
<reference evidence="2" key="1">
    <citation type="journal article" date="2022" name="Int. J. Mol. Sci.">
        <title>Draft Genome of Tanacetum Coccineum: Genomic Comparison of Closely Related Tanacetum-Family Plants.</title>
        <authorList>
            <person name="Yamashiro T."/>
            <person name="Shiraishi A."/>
            <person name="Nakayama K."/>
            <person name="Satake H."/>
        </authorList>
    </citation>
    <scope>NUCLEOTIDE SEQUENCE</scope>
</reference>
<evidence type="ECO:0000256" key="1">
    <source>
        <dbReference type="SAM" id="MobiDB-lite"/>
    </source>
</evidence>
<evidence type="ECO:0008006" key="4">
    <source>
        <dbReference type="Google" id="ProtNLM"/>
    </source>
</evidence>
<feature type="compositionally biased region" description="Basic and acidic residues" evidence="1">
    <location>
        <begin position="220"/>
        <end position="229"/>
    </location>
</feature>
<dbReference type="PANTHER" id="PTHR48449:SF1">
    <property type="entry name" value="DUF1985 DOMAIN-CONTAINING PROTEIN"/>
    <property type="match status" value="1"/>
</dbReference>
<evidence type="ECO:0000313" key="2">
    <source>
        <dbReference type="EMBL" id="GJT37286.1"/>
    </source>
</evidence>
<comment type="caution">
    <text evidence="2">The sequence shown here is derived from an EMBL/GenBank/DDBJ whole genome shotgun (WGS) entry which is preliminary data.</text>
</comment>
<dbReference type="EMBL" id="BQNB010015211">
    <property type="protein sequence ID" value="GJT37286.1"/>
    <property type="molecule type" value="Genomic_DNA"/>
</dbReference>
<evidence type="ECO:0000313" key="3">
    <source>
        <dbReference type="Proteomes" id="UP001151760"/>
    </source>
</evidence>
<keyword evidence="3" id="KW-1185">Reference proteome</keyword>
<organism evidence="2 3">
    <name type="scientific">Tanacetum coccineum</name>
    <dbReference type="NCBI Taxonomy" id="301880"/>
    <lineage>
        <taxon>Eukaryota</taxon>
        <taxon>Viridiplantae</taxon>
        <taxon>Streptophyta</taxon>
        <taxon>Embryophyta</taxon>
        <taxon>Tracheophyta</taxon>
        <taxon>Spermatophyta</taxon>
        <taxon>Magnoliopsida</taxon>
        <taxon>eudicotyledons</taxon>
        <taxon>Gunneridae</taxon>
        <taxon>Pentapetalae</taxon>
        <taxon>asterids</taxon>
        <taxon>campanulids</taxon>
        <taxon>Asterales</taxon>
        <taxon>Asteraceae</taxon>
        <taxon>Asteroideae</taxon>
        <taxon>Anthemideae</taxon>
        <taxon>Anthemidinae</taxon>
        <taxon>Tanacetum</taxon>
    </lineage>
</organism>
<gene>
    <name evidence="2" type="ORF">Tco_0937151</name>
</gene>
<dbReference type="Proteomes" id="UP001151760">
    <property type="component" value="Unassembled WGS sequence"/>
</dbReference>
<reference evidence="2" key="2">
    <citation type="submission" date="2022-01" db="EMBL/GenBank/DDBJ databases">
        <authorList>
            <person name="Yamashiro T."/>
            <person name="Shiraishi A."/>
            <person name="Satake H."/>
            <person name="Nakayama K."/>
        </authorList>
    </citation>
    <scope>NUCLEOTIDE SEQUENCE</scope>
</reference>